<accession>J9CMB2</accession>
<comment type="caution">
    <text evidence="1">The sequence shown here is derived from an EMBL/GenBank/DDBJ whole genome shotgun (WGS) entry which is preliminary data.</text>
</comment>
<reference evidence="1" key="1">
    <citation type="journal article" date="2012" name="PLoS ONE">
        <title>Gene sets for utilization of primary and secondary nutrition supplies in the distal gut of endangered iberian lynx.</title>
        <authorList>
            <person name="Alcaide M."/>
            <person name="Messina E."/>
            <person name="Richter M."/>
            <person name="Bargiela R."/>
            <person name="Peplies J."/>
            <person name="Huws S.A."/>
            <person name="Newbold C.J."/>
            <person name="Golyshin P.N."/>
            <person name="Simon M.A."/>
            <person name="Lopez G."/>
            <person name="Yakimov M.M."/>
            <person name="Ferrer M."/>
        </authorList>
    </citation>
    <scope>NUCLEOTIDE SEQUENCE</scope>
</reference>
<sequence length="60" mass="7029">MFFFQCFFPICFFSVNGNTDENNILIVLKLFIVFFDVRYFLSARATPASPKINNNHLAFK</sequence>
<protein>
    <submittedName>
        <fullName evidence="1">Uncharacterized protein</fullName>
    </submittedName>
</protein>
<gene>
    <name evidence="1" type="ORF">EVA_10661</name>
</gene>
<dbReference type="EMBL" id="AMCI01003038">
    <property type="protein sequence ID" value="EJX01236.1"/>
    <property type="molecule type" value="Genomic_DNA"/>
</dbReference>
<name>J9CMB2_9ZZZZ</name>
<proteinExistence type="predicted"/>
<organism evidence="1">
    <name type="scientific">gut metagenome</name>
    <dbReference type="NCBI Taxonomy" id="749906"/>
    <lineage>
        <taxon>unclassified sequences</taxon>
        <taxon>metagenomes</taxon>
        <taxon>organismal metagenomes</taxon>
    </lineage>
</organism>
<dbReference type="AlphaFoldDB" id="J9CMB2"/>
<evidence type="ECO:0000313" key="1">
    <source>
        <dbReference type="EMBL" id="EJX01236.1"/>
    </source>
</evidence>